<dbReference type="SUPFAM" id="SSF51261">
    <property type="entry name" value="Duplicated hybrid motif"/>
    <property type="match status" value="1"/>
</dbReference>
<comment type="caution">
    <text evidence="4">The sequence shown here is derived from an EMBL/GenBank/DDBJ whole genome shotgun (WGS) entry which is preliminary data.</text>
</comment>
<proteinExistence type="predicted"/>
<evidence type="ECO:0000256" key="1">
    <source>
        <dbReference type="SAM" id="MobiDB-lite"/>
    </source>
</evidence>
<evidence type="ECO:0000313" key="5">
    <source>
        <dbReference type="Proteomes" id="UP000245412"/>
    </source>
</evidence>
<keyword evidence="5" id="KW-1185">Reference proteome</keyword>
<evidence type="ECO:0000256" key="2">
    <source>
        <dbReference type="SAM" id="SignalP"/>
    </source>
</evidence>
<organism evidence="4 5">
    <name type="scientific">Murimonas intestini</name>
    <dbReference type="NCBI Taxonomy" id="1337051"/>
    <lineage>
        <taxon>Bacteria</taxon>
        <taxon>Bacillati</taxon>
        <taxon>Bacillota</taxon>
        <taxon>Clostridia</taxon>
        <taxon>Lachnospirales</taxon>
        <taxon>Lachnospiraceae</taxon>
        <taxon>Murimonas</taxon>
    </lineage>
</organism>
<dbReference type="InterPro" id="IPR011055">
    <property type="entry name" value="Dup_hybrid_motif"/>
</dbReference>
<dbReference type="GO" id="GO:0004222">
    <property type="term" value="F:metalloendopeptidase activity"/>
    <property type="evidence" value="ECO:0007669"/>
    <property type="project" value="TreeGrafter"/>
</dbReference>
<dbReference type="Gene3D" id="2.70.70.10">
    <property type="entry name" value="Glucose Permease (Domain IIA)"/>
    <property type="match status" value="1"/>
</dbReference>
<dbReference type="EMBL" id="QGGY01000018">
    <property type="protein sequence ID" value="PWJ72399.1"/>
    <property type="molecule type" value="Genomic_DNA"/>
</dbReference>
<feature type="compositionally biased region" description="Basic and acidic residues" evidence="1">
    <location>
        <begin position="93"/>
        <end position="105"/>
    </location>
</feature>
<keyword evidence="2" id="KW-0732">Signal</keyword>
<dbReference type="PANTHER" id="PTHR21666:SF270">
    <property type="entry name" value="MUREIN HYDROLASE ACTIVATOR ENVC"/>
    <property type="match status" value="1"/>
</dbReference>
<name>A0AB73SYE0_9FIRM</name>
<gene>
    <name evidence="4" type="ORF">C7383_1188</name>
</gene>
<protein>
    <submittedName>
        <fullName evidence="4">Peptidase M23-like protein</fullName>
    </submittedName>
</protein>
<dbReference type="Pfam" id="PF01551">
    <property type="entry name" value="Peptidase_M23"/>
    <property type="match status" value="1"/>
</dbReference>
<feature type="signal peptide" evidence="2">
    <location>
        <begin position="1"/>
        <end position="34"/>
    </location>
</feature>
<feature type="domain" description="M23ase beta-sheet core" evidence="3">
    <location>
        <begin position="161"/>
        <end position="253"/>
    </location>
</feature>
<dbReference type="RefSeq" id="WP_109748400.1">
    <property type="nucleotide sequence ID" value="NZ_CABJAT010000011.1"/>
</dbReference>
<dbReference type="Proteomes" id="UP000245412">
    <property type="component" value="Unassembled WGS sequence"/>
</dbReference>
<sequence length="258" mass="28146">MRKNKFVDFMKKRGTIVTLSLCLVGAAGFSALYAVNKVEKAKEQQERLIDLNEAAGEEDGDTVKGITKTEDKETEKAEAANNADVLSESEAASLKDDKDTAKEEQTEGLVDASANIKPTVNFTDSDALTWPVAGTVLMDYSMDATVYYKTLNEYKYNPALIIGCDVDSQVVAAAKGIVESIDVDGETGTTIKMNIGNNYELVYGQLKGVTVNVGDVVETGTLLGYVSEPTKYYCEEGTNLYFQMNKEGVPEDPFLYLE</sequence>
<accession>A0AB73SYE0</accession>
<dbReference type="AlphaFoldDB" id="A0AB73SYE0"/>
<reference evidence="4 5" key="1">
    <citation type="submission" date="2018-05" db="EMBL/GenBank/DDBJ databases">
        <authorList>
            <person name="Goeker M."/>
            <person name="Huntemann M."/>
            <person name="Clum A."/>
            <person name="Pillay M."/>
            <person name="Palaniappan K."/>
            <person name="Varghese N."/>
            <person name="Mikhailova N."/>
            <person name="Stamatis D."/>
            <person name="Reddy T."/>
            <person name="Daum C."/>
            <person name="Shapiro N."/>
            <person name="Ivanova N."/>
            <person name="Kyrpides N."/>
            <person name="Woyke T."/>
        </authorList>
    </citation>
    <scope>NUCLEOTIDE SEQUENCE [LARGE SCALE GENOMIC DNA]</scope>
    <source>
        <strain evidence="4 5">DSM 26524</strain>
    </source>
</reference>
<evidence type="ECO:0000259" key="3">
    <source>
        <dbReference type="Pfam" id="PF01551"/>
    </source>
</evidence>
<dbReference type="InterPro" id="IPR050570">
    <property type="entry name" value="Cell_wall_metabolism_enzyme"/>
</dbReference>
<dbReference type="InterPro" id="IPR016047">
    <property type="entry name" value="M23ase_b-sheet_dom"/>
</dbReference>
<evidence type="ECO:0000313" key="4">
    <source>
        <dbReference type="EMBL" id="PWJ72399.1"/>
    </source>
</evidence>
<feature type="compositionally biased region" description="Basic and acidic residues" evidence="1">
    <location>
        <begin position="67"/>
        <end position="78"/>
    </location>
</feature>
<feature type="region of interest" description="Disordered" evidence="1">
    <location>
        <begin position="53"/>
        <end position="107"/>
    </location>
</feature>
<dbReference type="PANTHER" id="PTHR21666">
    <property type="entry name" value="PEPTIDASE-RELATED"/>
    <property type="match status" value="1"/>
</dbReference>
<feature type="chain" id="PRO_5044505347" evidence="2">
    <location>
        <begin position="35"/>
        <end position="258"/>
    </location>
</feature>
<dbReference type="CDD" id="cd12797">
    <property type="entry name" value="M23_peptidase"/>
    <property type="match status" value="1"/>
</dbReference>